<reference evidence="2" key="1">
    <citation type="submission" date="2016-11" db="EMBL/GenBank/DDBJ databases">
        <authorList>
            <person name="Schniete J.K."/>
            <person name="Salih T."/>
            <person name="Algora Gallardo L."/>
            <person name="Martinez Fernandez S."/>
            <person name="Herron P.R."/>
        </authorList>
    </citation>
    <scope>NUCLEOTIDE SEQUENCE [LARGE SCALE GENOMIC DNA]</scope>
    <source>
        <strain evidence="2">DSM 41896</strain>
    </source>
</reference>
<feature type="non-terminal residue" evidence="1">
    <location>
        <position position="100"/>
    </location>
</feature>
<reference evidence="1 2" key="2">
    <citation type="submission" date="2017-02" db="EMBL/GenBank/DDBJ databases">
        <title>Draft genome sequence of Streptomyces phaeoluteigriseus type strain DSM41896.</title>
        <authorList>
            <person name="Salih T.S."/>
            <person name="Algora Gallardo L."/>
            <person name="Melo Santos T."/>
            <person name="Filgueira Martinez S."/>
            <person name="Herron P.R."/>
        </authorList>
    </citation>
    <scope>NUCLEOTIDE SEQUENCE [LARGE SCALE GENOMIC DNA]</scope>
    <source>
        <strain evidence="1 2">DSM 41896</strain>
    </source>
</reference>
<proteinExistence type="predicted"/>
<sequence>MIRVESVRRWWHDLSGLVLPAECGGCGTARTVLCPECRARSKAVPPAASGRTPEPPGLPAVHAAARYADEVRAVLLAHKERGALALTRPLGAALAGAVRV</sequence>
<evidence type="ECO:0000313" key="1">
    <source>
        <dbReference type="EMBL" id="OQD55614.1"/>
    </source>
</evidence>
<dbReference type="EMBL" id="MPOH02000011">
    <property type="protein sequence ID" value="OQD55614.1"/>
    <property type="molecule type" value="Genomic_DNA"/>
</dbReference>
<dbReference type="AlphaFoldDB" id="A0A1V6MT17"/>
<dbReference type="Proteomes" id="UP000184286">
    <property type="component" value="Unassembled WGS sequence"/>
</dbReference>
<dbReference type="PANTHER" id="PTHR47505:SF1">
    <property type="entry name" value="DNA UTILIZATION PROTEIN YHGH"/>
    <property type="match status" value="1"/>
</dbReference>
<protein>
    <recommendedName>
        <fullName evidence="3">ComF family protein</fullName>
    </recommendedName>
</protein>
<gene>
    <name evidence="1" type="ORF">BM536_013875</name>
</gene>
<evidence type="ECO:0008006" key="3">
    <source>
        <dbReference type="Google" id="ProtNLM"/>
    </source>
</evidence>
<dbReference type="InterPro" id="IPR051910">
    <property type="entry name" value="ComF/GntX_DNA_util-trans"/>
</dbReference>
<organism evidence="1 2">
    <name type="scientific">Streptomyces phaeoluteigriseus</name>
    <dbReference type="NCBI Taxonomy" id="114686"/>
    <lineage>
        <taxon>Bacteria</taxon>
        <taxon>Bacillati</taxon>
        <taxon>Actinomycetota</taxon>
        <taxon>Actinomycetes</taxon>
        <taxon>Kitasatosporales</taxon>
        <taxon>Streptomycetaceae</taxon>
        <taxon>Streptomyces</taxon>
        <taxon>Streptomyces aurantiacus group</taxon>
    </lineage>
</organism>
<accession>A0A1V6MT17</accession>
<dbReference type="STRING" id="114686.BM536_013875"/>
<dbReference type="PANTHER" id="PTHR47505">
    <property type="entry name" value="DNA UTILIZATION PROTEIN YHGH"/>
    <property type="match status" value="1"/>
</dbReference>
<evidence type="ECO:0000313" key="2">
    <source>
        <dbReference type="Proteomes" id="UP000184286"/>
    </source>
</evidence>
<comment type="caution">
    <text evidence="1">The sequence shown here is derived from an EMBL/GenBank/DDBJ whole genome shotgun (WGS) entry which is preliminary data.</text>
</comment>
<name>A0A1V6MT17_9ACTN</name>